<sequence length="325" mass="37449">NENTEEIYALKVFENSTLISKEIENELENLLSVESHQNIIKFYGVTKFEDRMDEDKIKYAFVLECADGGTLRDYLTKNTSNIEWELKIQFAIQLVGLSVPSTIKNYISDNGETEDNILNWLYLNKNEPKYICLRGIFYMWGIGTKEGKESSIKVLDLFLDAANRNDVVAQYFAGRCYEVGWDTKKNMREAIKWYNKATKNGCAAAERILGDYCYKCQEYSKAFTLLKSAVDNGNIMAMHNLGLCYKFGHGVKIDTFQGFTLLKQAADKGVPNSSYELARCYEFGKGTVENFREALNWYQKATDDGKNCHDERERVMVKIRMEQSR</sequence>
<protein>
    <submittedName>
        <fullName evidence="1">22991_t:CDS:1</fullName>
    </submittedName>
</protein>
<dbReference type="Proteomes" id="UP000789920">
    <property type="component" value="Unassembled WGS sequence"/>
</dbReference>
<evidence type="ECO:0000313" key="2">
    <source>
        <dbReference type="Proteomes" id="UP000789920"/>
    </source>
</evidence>
<reference evidence="1" key="1">
    <citation type="submission" date="2021-06" db="EMBL/GenBank/DDBJ databases">
        <authorList>
            <person name="Kallberg Y."/>
            <person name="Tangrot J."/>
            <person name="Rosling A."/>
        </authorList>
    </citation>
    <scope>NUCLEOTIDE SEQUENCE</scope>
    <source>
        <strain evidence="1">MA461A</strain>
    </source>
</reference>
<keyword evidence="2" id="KW-1185">Reference proteome</keyword>
<comment type="caution">
    <text evidence="1">The sequence shown here is derived from an EMBL/GenBank/DDBJ whole genome shotgun (WGS) entry which is preliminary data.</text>
</comment>
<organism evidence="1 2">
    <name type="scientific">Racocetra persica</name>
    <dbReference type="NCBI Taxonomy" id="160502"/>
    <lineage>
        <taxon>Eukaryota</taxon>
        <taxon>Fungi</taxon>
        <taxon>Fungi incertae sedis</taxon>
        <taxon>Mucoromycota</taxon>
        <taxon>Glomeromycotina</taxon>
        <taxon>Glomeromycetes</taxon>
        <taxon>Diversisporales</taxon>
        <taxon>Gigasporaceae</taxon>
        <taxon>Racocetra</taxon>
    </lineage>
</organism>
<proteinExistence type="predicted"/>
<dbReference type="EMBL" id="CAJVQC010040452">
    <property type="protein sequence ID" value="CAG8770880.1"/>
    <property type="molecule type" value="Genomic_DNA"/>
</dbReference>
<evidence type="ECO:0000313" key="1">
    <source>
        <dbReference type="EMBL" id="CAG8770880.1"/>
    </source>
</evidence>
<gene>
    <name evidence="1" type="ORF">RPERSI_LOCUS16387</name>
</gene>
<feature type="non-terminal residue" evidence="1">
    <location>
        <position position="325"/>
    </location>
</feature>
<accession>A0ACA9QZP1</accession>
<name>A0ACA9QZP1_9GLOM</name>
<feature type="non-terminal residue" evidence="1">
    <location>
        <position position="1"/>
    </location>
</feature>